<dbReference type="EMBL" id="QFQB01000012">
    <property type="protein sequence ID" value="PZQ47466.1"/>
    <property type="molecule type" value="Genomic_DNA"/>
</dbReference>
<feature type="transmembrane region" description="Helical" evidence="1">
    <location>
        <begin position="12"/>
        <end position="37"/>
    </location>
</feature>
<reference evidence="2 3" key="1">
    <citation type="submission" date="2017-08" db="EMBL/GenBank/DDBJ databases">
        <title>Infants hospitalized years apart are colonized by the same room-sourced microbial strains.</title>
        <authorList>
            <person name="Brooks B."/>
            <person name="Olm M.R."/>
            <person name="Firek B.A."/>
            <person name="Baker R."/>
            <person name="Thomas B.C."/>
            <person name="Morowitz M.J."/>
            <person name="Banfield J.F."/>
        </authorList>
    </citation>
    <scope>NUCLEOTIDE SEQUENCE [LARGE SCALE GENOMIC DNA]</scope>
    <source>
        <strain evidence="2">S2_005_002_R2_29</strain>
    </source>
</reference>
<protein>
    <submittedName>
        <fullName evidence="2">Uncharacterized protein</fullName>
    </submittedName>
</protein>
<sequence length="66" mass="6993">MVIICPCERPTILCVGSITMLMILTVMALAVSGGLYLGTIAFSAYESAQLDKALSLFHKAGFINLA</sequence>
<gene>
    <name evidence="2" type="ORF">DI551_03260</name>
</gene>
<evidence type="ECO:0000256" key="1">
    <source>
        <dbReference type="SAM" id="Phobius"/>
    </source>
</evidence>
<proteinExistence type="predicted"/>
<organism evidence="2 3">
    <name type="scientific">Micavibrio aeruginosavorus</name>
    <dbReference type="NCBI Taxonomy" id="349221"/>
    <lineage>
        <taxon>Bacteria</taxon>
        <taxon>Pseudomonadati</taxon>
        <taxon>Bdellovibrionota</taxon>
        <taxon>Bdellovibrionia</taxon>
        <taxon>Bdellovibrionales</taxon>
        <taxon>Pseudobdellovibrionaceae</taxon>
        <taxon>Micavibrio</taxon>
    </lineage>
</organism>
<name>A0A2W5N244_9BACT</name>
<keyword evidence="1" id="KW-0812">Transmembrane</keyword>
<dbReference type="Proteomes" id="UP000249417">
    <property type="component" value="Unassembled WGS sequence"/>
</dbReference>
<keyword evidence="1" id="KW-0472">Membrane</keyword>
<evidence type="ECO:0000313" key="2">
    <source>
        <dbReference type="EMBL" id="PZQ47466.1"/>
    </source>
</evidence>
<comment type="caution">
    <text evidence="2">The sequence shown here is derived from an EMBL/GenBank/DDBJ whole genome shotgun (WGS) entry which is preliminary data.</text>
</comment>
<accession>A0A2W5N244</accession>
<dbReference type="AlphaFoldDB" id="A0A2W5N244"/>
<keyword evidence="1" id="KW-1133">Transmembrane helix</keyword>
<evidence type="ECO:0000313" key="3">
    <source>
        <dbReference type="Proteomes" id="UP000249417"/>
    </source>
</evidence>